<dbReference type="EMBL" id="AMZH03009419">
    <property type="protein sequence ID" value="RRT56894.1"/>
    <property type="molecule type" value="Genomic_DNA"/>
</dbReference>
<reference evidence="2 3" key="1">
    <citation type="journal article" date="2014" name="Agronomy (Basel)">
        <title>A Draft Genome Sequence for Ensete ventricosum, the Drought-Tolerant Tree Against Hunger.</title>
        <authorList>
            <person name="Harrison J."/>
            <person name="Moore K.A."/>
            <person name="Paszkiewicz K."/>
            <person name="Jones T."/>
            <person name="Grant M."/>
            <person name="Ambacheew D."/>
            <person name="Muzemil S."/>
            <person name="Studholme D.J."/>
        </authorList>
    </citation>
    <scope>NUCLEOTIDE SEQUENCE [LARGE SCALE GENOMIC DNA]</scope>
</reference>
<protein>
    <submittedName>
        <fullName evidence="2">Uncharacterized protein</fullName>
    </submittedName>
</protein>
<gene>
    <name evidence="2" type="ORF">B296_00047574</name>
</gene>
<accession>A0A426YYW7</accession>
<sequence length="136" mass="14872">MPRENEATPHSPARGEEAVPRSPALLLLDDEATPCPAREDEAAPHPAGGDEASPRSCMRRGDVTSSRVGKVGRLVPHGKTRHRLVTCRETLVSTLPPGSGRSAYRYPVGPVRTARIGQYNSKRKTLEYTTLNYKNI</sequence>
<proteinExistence type="predicted"/>
<name>A0A426YYW7_ENSVE</name>
<comment type="caution">
    <text evidence="2">The sequence shown here is derived from an EMBL/GenBank/DDBJ whole genome shotgun (WGS) entry which is preliminary data.</text>
</comment>
<evidence type="ECO:0000256" key="1">
    <source>
        <dbReference type="SAM" id="MobiDB-lite"/>
    </source>
</evidence>
<evidence type="ECO:0000313" key="3">
    <source>
        <dbReference type="Proteomes" id="UP000287651"/>
    </source>
</evidence>
<dbReference type="Proteomes" id="UP000287651">
    <property type="component" value="Unassembled WGS sequence"/>
</dbReference>
<dbReference type="AlphaFoldDB" id="A0A426YYW7"/>
<feature type="compositionally biased region" description="Basic and acidic residues" evidence="1">
    <location>
        <begin position="1"/>
        <end position="19"/>
    </location>
</feature>
<organism evidence="2 3">
    <name type="scientific">Ensete ventricosum</name>
    <name type="common">Abyssinian banana</name>
    <name type="synonym">Musa ensete</name>
    <dbReference type="NCBI Taxonomy" id="4639"/>
    <lineage>
        <taxon>Eukaryota</taxon>
        <taxon>Viridiplantae</taxon>
        <taxon>Streptophyta</taxon>
        <taxon>Embryophyta</taxon>
        <taxon>Tracheophyta</taxon>
        <taxon>Spermatophyta</taxon>
        <taxon>Magnoliopsida</taxon>
        <taxon>Liliopsida</taxon>
        <taxon>Zingiberales</taxon>
        <taxon>Musaceae</taxon>
        <taxon>Ensete</taxon>
    </lineage>
</organism>
<feature type="region of interest" description="Disordered" evidence="1">
    <location>
        <begin position="1"/>
        <end position="73"/>
    </location>
</feature>
<evidence type="ECO:0000313" key="2">
    <source>
        <dbReference type="EMBL" id="RRT56894.1"/>
    </source>
</evidence>